<sequence length="158" mass="17951">MSYFSEIYDGIKTLLTGMSVTGKYFLNSRKGAITQQYPDNRDTLQMFDRFRGEVVMPHDENNEHSCTGCQKCELACPNGSIEIIWDRVVDEETGKKKKIIDQHIYHLGMCTQCGLCVDACPSDAIKWAQNFENSVYDRTQLTRVLNKPGSKVRAGVEE</sequence>
<organism evidence="13 14">
    <name type="scientific">Salinimicrobium catena</name>
    <dbReference type="NCBI Taxonomy" id="390640"/>
    <lineage>
        <taxon>Bacteria</taxon>
        <taxon>Pseudomonadati</taxon>
        <taxon>Bacteroidota</taxon>
        <taxon>Flavobacteriia</taxon>
        <taxon>Flavobacteriales</taxon>
        <taxon>Flavobacteriaceae</taxon>
        <taxon>Salinimicrobium</taxon>
    </lineage>
</organism>
<feature type="domain" description="4Fe-4S ferredoxin-type" evidence="12">
    <location>
        <begin position="57"/>
        <end position="86"/>
    </location>
</feature>
<evidence type="ECO:0000256" key="9">
    <source>
        <dbReference type="ARBA" id="ARBA00023027"/>
    </source>
</evidence>
<keyword evidence="11" id="KW-0472">Membrane</keyword>
<dbReference type="AlphaFoldDB" id="A0A1H5HGB3"/>
<evidence type="ECO:0000256" key="1">
    <source>
        <dbReference type="ARBA" id="ARBA00022475"/>
    </source>
</evidence>
<evidence type="ECO:0000256" key="8">
    <source>
        <dbReference type="ARBA" id="ARBA00023014"/>
    </source>
</evidence>
<evidence type="ECO:0000259" key="12">
    <source>
        <dbReference type="PROSITE" id="PS51379"/>
    </source>
</evidence>
<keyword evidence="5" id="KW-0677">Repeat</keyword>
<gene>
    <name evidence="13" type="ORF">SAMN04488034_101155</name>
</gene>
<evidence type="ECO:0000256" key="2">
    <source>
        <dbReference type="ARBA" id="ARBA00022485"/>
    </source>
</evidence>
<dbReference type="GO" id="GO:0046872">
    <property type="term" value="F:metal ion binding"/>
    <property type="evidence" value="ECO:0007669"/>
    <property type="project" value="UniProtKB-KW"/>
</dbReference>
<evidence type="ECO:0000313" key="14">
    <source>
        <dbReference type="Proteomes" id="UP000199448"/>
    </source>
</evidence>
<feature type="domain" description="4Fe-4S ferredoxin-type" evidence="12">
    <location>
        <begin position="101"/>
        <end position="130"/>
    </location>
</feature>
<keyword evidence="8" id="KW-0411">Iron-sulfur</keyword>
<evidence type="ECO:0000256" key="7">
    <source>
        <dbReference type="ARBA" id="ARBA00023004"/>
    </source>
</evidence>
<evidence type="ECO:0000256" key="4">
    <source>
        <dbReference type="ARBA" id="ARBA00022723"/>
    </source>
</evidence>
<keyword evidence="9" id="KW-0520">NAD</keyword>
<name>A0A1H5HGB3_9FLAO</name>
<accession>A0A1H5HGB3</accession>
<dbReference type="InterPro" id="IPR017900">
    <property type="entry name" value="4Fe4S_Fe_S_CS"/>
</dbReference>
<evidence type="ECO:0000313" key="13">
    <source>
        <dbReference type="EMBL" id="SEE27007.1"/>
    </source>
</evidence>
<dbReference type="Proteomes" id="UP000199448">
    <property type="component" value="Unassembled WGS sequence"/>
</dbReference>
<evidence type="ECO:0000256" key="11">
    <source>
        <dbReference type="ARBA" id="ARBA00023136"/>
    </source>
</evidence>
<evidence type="ECO:0000256" key="6">
    <source>
        <dbReference type="ARBA" id="ARBA00022967"/>
    </source>
</evidence>
<dbReference type="PANTHER" id="PTHR10849">
    <property type="entry name" value="NADH DEHYDROGENASE UBIQUINONE IRON-SULFUR PROTEIN 8, MITOCHONDRIAL"/>
    <property type="match status" value="1"/>
</dbReference>
<reference evidence="13 14" key="1">
    <citation type="submission" date="2016-10" db="EMBL/GenBank/DDBJ databases">
        <authorList>
            <person name="de Groot N.N."/>
        </authorList>
    </citation>
    <scope>NUCLEOTIDE SEQUENCE [LARGE SCALE GENOMIC DNA]</scope>
    <source>
        <strain evidence="13 14">DSM 23553</strain>
    </source>
</reference>
<dbReference type="OrthoDB" id="9808559at2"/>
<keyword evidence="1" id="KW-1003">Cell membrane</keyword>
<dbReference type="PANTHER" id="PTHR10849:SF24">
    <property type="entry name" value="NADH-QUINONE OXIDOREDUCTASE SUBUNIT I 2"/>
    <property type="match status" value="1"/>
</dbReference>
<dbReference type="Gene3D" id="3.30.70.3270">
    <property type="match status" value="1"/>
</dbReference>
<dbReference type="RefSeq" id="WP_093110773.1">
    <property type="nucleotide sequence ID" value="NZ_FNGG01000001.1"/>
</dbReference>
<keyword evidence="10" id="KW-0830">Ubiquinone</keyword>
<dbReference type="STRING" id="390640.SAMN04488034_101155"/>
<dbReference type="PROSITE" id="PS51379">
    <property type="entry name" value="4FE4S_FER_2"/>
    <property type="match status" value="2"/>
</dbReference>
<keyword evidence="7" id="KW-0408">Iron</keyword>
<dbReference type="PROSITE" id="PS00198">
    <property type="entry name" value="4FE4S_FER_1"/>
    <property type="match status" value="1"/>
</dbReference>
<dbReference type="EMBL" id="FNUG01000001">
    <property type="protein sequence ID" value="SEE27007.1"/>
    <property type="molecule type" value="Genomic_DNA"/>
</dbReference>
<dbReference type="Pfam" id="PF12838">
    <property type="entry name" value="Fer4_7"/>
    <property type="match status" value="1"/>
</dbReference>
<proteinExistence type="predicted"/>
<keyword evidence="2" id="KW-0004">4Fe-4S</keyword>
<dbReference type="GO" id="GO:0016020">
    <property type="term" value="C:membrane"/>
    <property type="evidence" value="ECO:0007669"/>
    <property type="project" value="InterPro"/>
</dbReference>
<keyword evidence="6" id="KW-1278">Translocase</keyword>
<evidence type="ECO:0000256" key="5">
    <source>
        <dbReference type="ARBA" id="ARBA00022737"/>
    </source>
</evidence>
<evidence type="ECO:0000256" key="10">
    <source>
        <dbReference type="ARBA" id="ARBA00023075"/>
    </source>
</evidence>
<dbReference type="GO" id="GO:0016651">
    <property type="term" value="F:oxidoreductase activity, acting on NAD(P)H"/>
    <property type="evidence" value="ECO:0007669"/>
    <property type="project" value="InterPro"/>
</dbReference>
<dbReference type="InterPro" id="IPR010226">
    <property type="entry name" value="NADH_quinone_OxRdtase_chainI"/>
</dbReference>
<protein>
    <submittedName>
        <fullName evidence="13">NADH-quinone oxidoreductase subunit I</fullName>
    </submittedName>
</protein>
<dbReference type="GO" id="GO:0048038">
    <property type="term" value="F:quinone binding"/>
    <property type="evidence" value="ECO:0007669"/>
    <property type="project" value="UniProtKB-KW"/>
</dbReference>
<keyword evidence="14" id="KW-1185">Reference proteome</keyword>
<dbReference type="InterPro" id="IPR017896">
    <property type="entry name" value="4Fe4S_Fe-S-bd"/>
</dbReference>
<evidence type="ECO:0000256" key="3">
    <source>
        <dbReference type="ARBA" id="ARBA00022719"/>
    </source>
</evidence>
<dbReference type="SUPFAM" id="SSF54862">
    <property type="entry name" value="4Fe-4S ferredoxins"/>
    <property type="match status" value="1"/>
</dbReference>
<keyword evidence="4" id="KW-0479">Metal-binding</keyword>
<keyword evidence="3" id="KW-0874">Quinone</keyword>
<dbReference type="GO" id="GO:0051539">
    <property type="term" value="F:4 iron, 4 sulfur cluster binding"/>
    <property type="evidence" value="ECO:0007669"/>
    <property type="project" value="UniProtKB-KW"/>
</dbReference>